<dbReference type="RefSeq" id="XP_033652878.1">
    <property type="nucleotide sequence ID" value="XM_033799803.1"/>
</dbReference>
<dbReference type="GeneID" id="54552978"/>
<proteinExistence type="predicted"/>
<name>A0A6A6JKC9_WESOR</name>
<sequence>MPFTVQHLLLPSSFLLLAPPGRRIVSRIQAALHPTQDFLSTLILGRATIYSGSIVEFVNPLRYVHVRLSSGSDVSPGGSLVVTVTWHRDTFHRTFPETARRACLTSAQRSGIPLHSTRSLQRRA</sequence>
<protein>
    <submittedName>
        <fullName evidence="1">Uncharacterized protein</fullName>
    </submittedName>
</protein>
<gene>
    <name evidence="1" type="ORF">EI97DRAFT_443207</name>
</gene>
<evidence type="ECO:0000313" key="2">
    <source>
        <dbReference type="Proteomes" id="UP000800097"/>
    </source>
</evidence>
<dbReference type="AlphaFoldDB" id="A0A6A6JKC9"/>
<dbReference type="Proteomes" id="UP000800097">
    <property type="component" value="Unassembled WGS sequence"/>
</dbReference>
<organism evidence="1 2">
    <name type="scientific">Westerdykella ornata</name>
    <dbReference type="NCBI Taxonomy" id="318751"/>
    <lineage>
        <taxon>Eukaryota</taxon>
        <taxon>Fungi</taxon>
        <taxon>Dikarya</taxon>
        <taxon>Ascomycota</taxon>
        <taxon>Pezizomycotina</taxon>
        <taxon>Dothideomycetes</taxon>
        <taxon>Pleosporomycetidae</taxon>
        <taxon>Pleosporales</taxon>
        <taxon>Sporormiaceae</taxon>
        <taxon>Westerdykella</taxon>
    </lineage>
</organism>
<dbReference type="EMBL" id="ML986497">
    <property type="protein sequence ID" value="KAF2275339.1"/>
    <property type="molecule type" value="Genomic_DNA"/>
</dbReference>
<accession>A0A6A6JKC9</accession>
<reference evidence="1" key="1">
    <citation type="journal article" date="2020" name="Stud. Mycol.">
        <title>101 Dothideomycetes genomes: a test case for predicting lifestyles and emergence of pathogens.</title>
        <authorList>
            <person name="Haridas S."/>
            <person name="Albert R."/>
            <person name="Binder M."/>
            <person name="Bloem J."/>
            <person name="Labutti K."/>
            <person name="Salamov A."/>
            <person name="Andreopoulos B."/>
            <person name="Baker S."/>
            <person name="Barry K."/>
            <person name="Bills G."/>
            <person name="Bluhm B."/>
            <person name="Cannon C."/>
            <person name="Castanera R."/>
            <person name="Culley D."/>
            <person name="Daum C."/>
            <person name="Ezra D."/>
            <person name="Gonzalez J."/>
            <person name="Henrissat B."/>
            <person name="Kuo A."/>
            <person name="Liang C."/>
            <person name="Lipzen A."/>
            <person name="Lutzoni F."/>
            <person name="Magnuson J."/>
            <person name="Mondo S."/>
            <person name="Nolan M."/>
            <person name="Ohm R."/>
            <person name="Pangilinan J."/>
            <person name="Park H.-J."/>
            <person name="Ramirez L."/>
            <person name="Alfaro M."/>
            <person name="Sun H."/>
            <person name="Tritt A."/>
            <person name="Yoshinaga Y."/>
            <person name="Zwiers L.-H."/>
            <person name="Turgeon B."/>
            <person name="Goodwin S."/>
            <person name="Spatafora J."/>
            <person name="Crous P."/>
            <person name="Grigoriev I."/>
        </authorList>
    </citation>
    <scope>NUCLEOTIDE SEQUENCE</scope>
    <source>
        <strain evidence="1">CBS 379.55</strain>
    </source>
</reference>
<evidence type="ECO:0000313" key="1">
    <source>
        <dbReference type="EMBL" id="KAF2275339.1"/>
    </source>
</evidence>
<keyword evidence="2" id="KW-1185">Reference proteome</keyword>